<name>A0A9P4INP6_9PEZI</name>
<feature type="compositionally biased region" description="Polar residues" evidence="1">
    <location>
        <begin position="38"/>
        <end position="56"/>
    </location>
</feature>
<feature type="compositionally biased region" description="Basic and acidic residues" evidence="1">
    <location>
        <begin position="163"/>
        <end position="187"/>
    </location>
</feature>
<organism evidence="2 3">
    <name type="scientific">Rhizodiscina lignyota</name>
    <dbReference type="NCBI Taxonomy" id="1504668"/>
    <lineage>
        <taxon>Eukaryota</taxon>
        <taxon>Fungi</taxon>
        <taxon>Dikarya</taxon>
        <taxon>Ascomycota</taxon>
        <taxon>Pezizomycotina</taxon>
        <taxon>Dothideomycetes</taxon>
        <taxon>Pleosporomycetidae</taxon>
        <taxon>Aulographales</taxon>
        <taxon>Rhizodiscinaceae</taxon>
        <taxon>Rhizodiscina</taxon>
    </lineage>
</organism>
<accession>A0A9P4INP6</accession>
<feature type="compositionally biased region" description="Basic and acidic residues" evidence="1">
    <location>
        <begin position="105"/>
        <end position="120"/>
    </location>
</feature>
<dbReference type="AlphaFoldDB" id="A0A9P4INP6"/>
<proteinExistence type="predicted"/>
<dbReference type="Proteomes" id="UP000799772">
    <property type="component" value="Unassembled WGS sequence"/>
</dbReference>
<sequence length="255" mass="29040">MAGAQVRRLGFRDILGGIFLPEDPNKPKLVAVRKKVRSSCQQRKTTKTTENNQVGKTQYYGKQPKQKKSDNANASGAKEEKEKKDEKPAGDGGDVDTFTTEQDAELVKMKSDNKTWKEIAEALGKPKHVLTKRYKELQQKDGGQQHGGQSGDRDGGSNKGKKEKQGKGENKDAWNADKSWKKKEKEVVEEVQEQTEYVQIEEDEDFSTEALEAISRAMHNDNAQYWLRIQERVFKETGWKFHPKDIQEKMESVPL</sequence>
<protein>
    <recommendedName>
        <fullName evidence="4">Myb-like domain-containing protein</fullName>
    </recommendedName>
</protein>
<evidence type="ECO:0000256" key="1">
    <source>
        <dbReference type="SAM" id="MobiDB-lite"/>
    </source>
</evidence>
<feature type="region of interest" description="Disordered" evidence="1">
    <location>
        <begin position="17"/>
        <end position="187"/>
    </location>
</feature>
<evidence type="ECO:0000313" key="2">
    <source>
        <dbReference type="EMBL" id="KAF2102859.1"/>
    </source>
</evidence>
<comment type="caution">
    <text evidence="2">The sequence shown here is derived from an EMBL/GenBank/DDBJ whole genome shotgun (WGS) entry which is preliminary data.</text>
</comment>
<evidence type="ECO:0000313" key="3">
    <source>
        <dbReference type="Proteomes" id="UP000799772"/>
    </source>
</evidence>
<keyword evidence="3" id="KW-1185">Reference proteome</keyword>
<dbReference type="OrthoDB" id="5427780at2759"/>
<feature type="compositionally biased region" description="Basic and acidic residues" evidence="1">
    <location>
        <begin position="77"/>
        <end position="89"/>
    </location>
</feature>
<gene>
    <name evidence="2" type="ORF">NA57DRAFT_52407</name>
</gene>
<reference evidence="2" key="1">
    <citation type="journal article" date="2020" name="Stud. Mycol.">
        <title>101 Dothideomycetes genomes: a test case for predicting lifestyles and emergence of pathogens.</title>
        <authorList>
            <person name="Haridas S."/>
            <person name="Albert R."/>
            <person name="Binder M."/>
            <person name="Bloem J."/>
            <person name="Labutti K."/>
            <person name="Salamov A."/>
            <person name="Andreopoulos B."/>
            <person name="Baker S."/>
            <person name="Barry K."/>
            <person name="Bills G."/>
            <person name="Bluhm B."/>
            <person name="Cannon C."/>
            <person name="Castanera R."/>
            <person name="Culley D."/>
            <person name="Daum C."/>
            <person name="Ezra D."/>
            <person name="Gonzalez J."/>
            <person name="Henrissat B."/>
            <person name="Kuo A."/>
            <person name="Liang C."/>
            <person name="Lipzen A."/>
            <person name="Lutzoni F."/>
            <person name="Magnuson J."/>
            <person name="Mondo S."/>
            <person name="Nolan M."/>
            <person name="Ohm R."/>
            <person name="Pangilinan J."/>
            <person name="Park H.-J."/>
            <person name="Ramirez L."/>
            <person name="Alfaro M."/>
            <person name="Sun H."/>
            <person name="Tritt A."/>
            <person name="Yoshinaga Y."/>
            <person name="Zwiers L.-H."/>
            <person name="Turgeon B."/>
            <person name="Goodwin S."/>
            <person name="Spatafora J."/>
            <person name="Crous P."/>
            <person name="Grigoriev I."/>
        </authorList>
    </citation>
    <scope>NUCLEOTIDE SEQUENCE</scope>
    <source>
        <strain evidence="2">CBS 133067</strain>
    </source>
</reference>
<dbReference type="EMBL" id="ML978122">
    <property type="protein sequence ID" value="KAF2102859.1"/>
    <property type="molecule type" value="Genomic_DNA"/>
</dbReference>
<evidence type="ECO:0008006" key="4">
    <source>
        <dbReference type="Google" id="ProtNLM"/>
    </source>
</evidence>